<reference evidence="2 3" key="1">
    <citation type="submission" date="2021-06" db="EMBL/GenBank/DDBJ databases">
        <title>Caerostris extrusa draft genome.</title>
        <authorList>
            <person name="Kono N."/>
            <person name="Arakawa K."/>
        </authorList>
    </citation>
    <scope>NUCLEOTIDE SEQUENCE [LARGE SCALE GENOMIC DNA]</scope>
</reference>
<dbReference type="AlphaFoldDB" id="A0AAV4TA12"/>
<keyword evidence="1" id="KW-0732">Signal</keyword>
<sequence length="156" mass="17389">MRNLQKSRFQLCGNTNVNSMVLILLAILLSCCVVSETNETVSELAPSGIQKCRDVVPECECFDSQPAVILHCWNVSDFEKFNENLNKRNTLYTINIYGHRFLPRGFLRGLNVLGIIVDDPHLEGFEESAFEGSSSLNIFVLNSSATVSGFEIKALI</sequence>
<accession>A0AAV4TA12</accession>
<keyword evidence="3" id="KW-1185">Reference proteome</keyword>
<comment type="caution">
    <text evidence="2">The sequence shown here is derived from an EMBL/GenBank/DDBJ whole genome shotgun (WGS) entry which is preliminary data.</text>
</comment>
<proteinExistence type="predicted"/>
<gene>
    <name evidence="2" type="ORF">CEXT_243821</name>
</gene>
<feature type="signal peptide" evidence="1">
    <location>
        <begin position="1"/>
        <end position="37"/>
    </location>
</feature>
<organism evidence="2 3">
    <name type="scientific">Caerostris extrusa</name>
    <name type="common">Bark spider</name>
    <name type="synonym">Caerostris bankana</name>
    <dbReference type="NCBI Taxonomy" id="172846"/>
    <lineage>
        <taxon>Eukaryota</taxon>
        <taxon>Metazoa</taxon>
        <taxon>Ecdysozoa</taxon>
        <taxon>Arthropoda</taxon>
        <taxon>Chelicerata</taxon>
        <taxon>Arachnida</taxon>
        <taxon>Araneae</taxon>
        <taxon>Araneomorphae</taxon>
        <taxon>Entelegynae</taxon>
        <taxon>Araneoidea</taxon>
        <taxon>Araneidae</taxon>
        <taxon>Caerostris</taxon>
    </lineage>
</organism>
<feature type="chain" id="PRO_5043685863" evidence="1">
    <location>
        <begin position="38"/>
        <end position="156"/>
    </location>
</feature>
<dbReference type="EMBL" id="BPLR01010976">
    <property type="protein sequence ID" value="GIY43423.1"/>
    <property type="molecule type" value="Genomic_DNA"/>
</dbReference>
<name>A0AAV4TA12_CAEEX</name>
<dbReference type="PROSITE" id="PS51257">
    <property type="entry name" value="PROKAR_LIPOPROTEIN"/>
    <property type="match status" value="1"/>
</dbReference>
<evidence type="ECO:0000256" key="1">
    <source>
        <dbReference type="SAM" id="SignalP"/>
    </source>
</evidence>
<evidence type="ECO:0000313" key="3">
    <source>
        <dbReference type="Proteomes" id="UP001054945"/>
    </source>
</evidence>
<evidence type="ECO:0000313" key="2">
    <source>
        <dbReference type="EMBL" id="GIY43423.1"/>
    </source>
</evidence>
<protein>
    <submittedName>
        <fullName evidence="2">Uncharacterized protein</fullName>
    </submittedName>
</protein>
<dbReference type="Proteomes" id="UP001054945">
    <property type="component" value="Unassembled WGS sequence"/>
</dbReference>